<evidence type="ECO:0000256" key="11">
    <source>
        <dbReference type="ARBA" id="ARBA00023310"/>
    </source>
</evidence>
<gene>
    <name evidence="14" type="primary">atp8</name>
</gene>
<keyword evidence="4 12" id="KW-0138">CF(0)</keyword>
<sequence length="54" mass="6354">MPQLNPNPWFSTMVITWLALVFLFMTKLLLSPPFNPPLNLNQPTSTPNWNWPWT</sequence>
<evidence type="ECO:0000256" key="5">
    <source>
        <dbReference type="ARBA" id="ARBA00022692"/>
    </source>
</evidence>
<dbReference type="GO" id="GO:0031966">
    <property type="term" value="C:mitochondrial membrane"/>
    <property type="evidence" value="ECO:0007669"/>
    <property type="project" value="UniProtKB-SubCell"/>
</dbReference>
<dbReference type="Pfam" id="PF00895">
    <property type="entry name" value="ATP-synt_8"/>
    <property type="match status" value="1"/>
</dbReference>
<evidence type="ECO:0000256" key="8">
    <source>
        <dbReference type="ARBA" id="ARBA00023065"/>
    </source>
</evidence>
<keyword evidence="5 12" id="KW-0812">Transmembrane</keyword>
<evidence type="ECO:0000256" key="7">
    <source>
        <dbReference type="ARBA" id="ARBA00022989"/>
    </source>
</evidence>
<dbReference type="AlphaFoldDB" id="A0A7R7J3Y3"/>
<name>A0A7R7J3Y3_VAREA</name>
<comment type="similarity">
    <text evidence="2 12">Belongs to the ATPase protein 8 family.</text>
</comment>
<feature type="transmembrane region" description="Helical" evidence="13">
    <location>
        <begin position="12"/>
        <end position="30"/>
    </location>
</feature>
<evidence type="ECO:0000313" key="14">
    <source>
        <dbReference type="EMBL" id="BCO16637.1"/>
    </source>
</evidence>
<dbReference type="InterPro" id="IPR001421">
    <property type="entry name" value="ATP8_metazoa"/>
</dbReference>
<keyword evidence="3 12" id="KW-0813">Transport</keyword>
<evidence type="ECO:0000256" key="3">
    <source>
        <dbReference type="ARBA" id="ARBA00022448"/>
    </source>
</evidence>
<evidence type="ECO:0000256" key="10">
    <source>
        <dbReference type="ARBA" id="ARBA00023136"/>
    </source>
</evidence>
<dbReference type="GO" id="GO:0045259">
    <property type="term" value="C:proton-transporting ATP synthase complex"/>
    <property type="evidence" value="ECO:0007669"/>
    <property type="project" value="UniProtKB-KW"/>
</dbReference>
<keyword evidence="11" id="KW-0066">ATP synthesis</keyword>
<organism evidence="14">
    <name type="scientific">Varanus exanthematicus</name>
    <name type="common">Savannah monitor lizard</name>
    <name type="synonym">Lacerta exanthematica</name>
    <dbReference type="NCBI Taxonomy" id="8557"/>
    <lineage>
        <taxon>Eukaryota</taxon>
        <taxon>Metazoa</taxon>
        <taxon>Chordata</taxon>
        <taxon>Craniata</taxon>
        <taxon>Vertebrata</taxon>
        <taxon>Euteleostomi</taxon>
        <taxon>Lepidosauria</taxon>
        <taxon>Squamata</taxon>
        <taxon>Bifurcata</taxon>
        <taxon>Unidentata</taxon>
        <taxon>Episquamata</taxon>
        <taxon>Toxicofera</taxon>
        <taxon>Anguimorpha</taxon>
        <taxon>Paleoanguimorpha</taxon>
        <taxon>Varanoidea</taxon>
        <taxon>Varanidae</taxon>
        <taxon>Varanus</taxon>
    </lineage>
</organism>
<keyword evidence="7 13" id="KW-1133">Transmembrane helix</keyword>
<proteinExistence type="inferred from homology"/>
<accession>A0A7R7J3Y3</accession>
<keyword evidence="8 12" id="KW-0406">Ion transport</keyword>
<evidence type="ECO:0000256" key="13">
    <source>
        <dbReference type="SAM" id="Phobius"/>
    </source>
</evidence>
<keyword evidence="6 12" id="KW-0375">Hydrogen ion transport</keyword>
<dbReference type="EMBL" id="AB738957">
    <property type="protein sequence ID" value="BCO16637.1"/>
    <property type="molecule type" value="Genomic_DNA"/>
</dbReference>
<keyword evidence="10 13" id="KW-0472">Membrane</keyword>
<evidence type="ECO:0000256" key="12">
    <source>
        <dbReference type="RuleBase" id="RU003661"/>
    </source>
</evidence>
<reference evidence="14" key="1">
    <citation type="submission" date="2012-07" db="EMBL/GenBank/DDBJ databases">
        <title>Complete mitochondrial genome sequence of Varanus exanthematicus.</title>
        <authorList>
            <person name="Sun Y."/>
            <person name="Kurisaki M."/>
            <person name="Kumazawa Y."/>
        </authorList>
    </citation>
    <scope>NUCLEOTIDE SEQUENCE</scope>
    <source>
        <strain evidence="14">Vexa3</strain>
    </source>
</reference>
<dbReference type="GO" id="GO:0015078">
    <property type="term" value="F:proton transmembrane transporter activity"/>
    <property type="evidence" value="ECO:0007669"/>
    <property type="project" value="InterPro"/>
</dbReference>
<evidence type="ECO:0000256" key="2">
    <source>
        <dbReference type="ARBA" id="ARBA00008892"/>
    </source>
</evidence>
<dbReference type="GO" id="GO:0015986">
    <property type="term" value="P:proton motive force-driven ATP synthesis"/>
    <property type="evidence" value="ECO:0007669"/>
    <property type="project" value="InterPro"/>
</dbReference>
<evidence type="ECO:0000256" key="1">
    <source>
        <dbReference type="ARBA" id="ARBA00004304"/>
    </source>
</evidence>
<keyword evidence="9 12" id="KW-0496">Mitochondrion</keyword>
<geneLocation type="mitochondrion" evidence="14"/>
<protein>
    <recommendedName>
        <fullName evidence="12">ATP synthase complex subunit 8</fullName>
    </recommendedName>
</protein>
<comment type="subcellular location">
    <subcellularLocation>
        <location evidence="1 12">Mitochondrion membrane</location>
        <topology evidence="1 12">Single-pass membrane protein</topology>
    </subcellularLocation>
</comment>
<evidence type="ECO:0000256" key="4">
    <source>
        <dbReference type="ARBA" id="ARBA00022547"/>
    </source>
</evidence>
<evidence type="ECO:0000256" key="9">
    <source>
        <dbReference type="ARBA" id="ARBA00023128"/>
    </source>
</evidence>
<evidence type="ECO:0000256" key="6">
    <source>
        <dbReference type="ARBA" id="ARBA00022781"/>
    </source>
</evidence>